<dbReference type="EMBL" id="MIGA01000018">
    <property type="protein sequence ID" value="OSY45424.1"/>
    <property type="molecule type" value="Genomic_DNA"/>
</dbReference>
<feature type="region of interest" description="Disordered" evidence="4">
    <location>
        <begin position="140"/>
        <end position="180"/>
    </location>
</feature>
<evidence type="ECO:0000256" key="2">
    <source>
        <dbReference type="ARBA" id="ARBA00022553"/>
    </source>
</evidence>
<feature type="compositionally biased region" description="Low complexity" evidence="4">
    <location>
        <begin position="25"/>
        <end position="53"/>
    </location>
</feature>
<evidence type="ECO:0000256" key="1">
    <source>
        <dbReference type="ARBA" id="ARBA00022450"/>
    </source>
</evidence>
<dbReference type="Pfam" id="PF00109">
    <property type="entry name" value="ketoacyl-synt"/>
    <property type="match status" value="1"/>
</dbReference>
<evidence type="ECO:0000259" key="5">
    <source>
        <dbReference type="PROSITE" id="PS52004"/>
    </source>
</evidence>
<dbReference type="InterPro" id="IPR001227">
    <property type="entry name" value="Ac_transferase_dom_sf"/>
</dbReference>
<dbReference type="SUPFAM" id="SSF51412">
    <property type="entry name" value="Inosine monophosphate dehydrogenase (IMPDH)"/>
    <property type="match status" value="2"/>
</dbReference>
<dbReference type="InterPro" id="IPR013785">
    <property type="entry name" value="Aldolase_TIM"/>
</dbReference>
<feature type="domain" description="Ketosynthase family 3 (KS3)" evidence="5">
    <location>
        <begin position="775"/>
        <end position="1215"/>
    </location>
</feature>
<reference evidence="6 7" key="1">
    <citation type="submission" date="2016-09" db="EMBL/GenBank/DDBJ databases">
        <title>Streptomyces platensis DSM40041, a candidate organism with high potential of specific P450 cytochromes.</title>
        <authorList>
            <person name="Grumaz C."/>
            <person name="Vainshtein Y."/>
            <person name="Kirstahler P."/>
            <person name="Sohn K."/>
        </authorList>
    </citation>
    <scope>NUCLEOTIDE SEQUENCE [LARGE SCALE GENOMIC DNA]</scope>
    <source>
        <strain evidence="6 7">DSM 40041</strain>
    </source>
</reference>
<dbReference type="EC" id="2.3.1.41" evidence="6"/>
<evidence type="ECO:0000313" key="7">
    <source>
        <dbReference type="Proteomes" id="UP000194225"/>
    </source>
</evidence>
<dbReference type="InterPro" id="IPR014030">
    <property type="entry name" value="Ketoacyl_synth_N"/>
</dbReference>
<dbReference type="Gene3D" id="3.20.20.70">
    <property type="entry name" value="Aldolase class I"/>
    <property type="match status" value="2"/>
</dbReference>
<dbReference type="SMART" id="SM00827">
    <property type="entry name" value="PKS_AT"/>
    <property type="match status" value="1"/>
</dbReference>
<dbReference type="PROSITE" id="PS52004">
    <property type="entry name" value="KS3_2"/>
    <property type="match status" value="1"/>
</dbReference>
<dbReference type="InterPro" id="IPR036736">
    <property type="entry name" value="ACP-like_sf"/>
</dbReference>
<dbReference type="Pfam" id="PF00698">
    <property type="entry name" value="Acyl_transf_1"/>
    <property type="match status" value="1"/>
</dbReference>
<dbReference type="InterPro" id="IPR014031">
    <property type="entry name" value="Ketoacyl_synth_C"/>
</dbReference>
<keyword evidence="1" id="KW-0596">Phosphopantetheine</keyword>
<keyword evidence="3 6" id="KW-0808">Transferase</keyword>
<dbReference type="SUPFAM" id="SSF55048">
    <property type="entry name" value="Probable ACP-binding domain of malonyl-CoA ACP transacylase"/>
    <property type="match status" value="1"/>
</dbReference>
<dbReference type="Pfam" id="PF03060">
    <property type="entry name" value="NMO"/>
    <property type="match status" value="2"/>
</dbReference>
<evidence type="ECO:0000256" key="3">
    <source>
        <dbReference type="ARBA" id="ARBA00022679"/>
    </source>
</evidence>
<evidence type="ECO:0000256" key="4">
    <source>
        <dbReference type="SAM" id="MobiDB-lite"/>
    </source>
</evidence>
<dbReference type="InterPro" id="IPR016039">
    <property type="entry name" value="Thiolase-like"/>
</dbReference>
<comment type="caution">
    <text evidence="6">The sequence shown here is derived from an EMBL/GenBank/DDBJ whole genome shotgun (WGS) entry which is preliminary data.</text>
</comment>
<dbReference type="InterPro" id="IPR016036">
    <property type="entry name" value="Malonyl_transacylase_ACP-bd"/>
</dbReference>
<evidence type="ECO:0000313" key="6">
    <source>
        <dbReference type="EMBL" id="OSY45424.1"/>
    </source>
</evidence>
<dbReference type="PANTHER" id="PTHR43074:SF1">
    <property type="entry name" value="BETA-KETOACYL SYNTHASE FAMILY PROTEIN-RELATED"/>
    <property type="match status" value="1"/>
</dbReference>
<dbReference type="PANTHER" id="PTHR43074">
    <property type="entry name" value="OMEGA-3 POLYUNSATURATED FATTY ACID SYNTHASE PFAB-RELATED"/>
    <property type="match status" value="1"/>
</dbReference>
<dbReference type="SUPFAM" id="SSF47336">
    <property type="entry name" value="ACP-like"/>
    <property type="match status" value="1"/>
</dbReference>
<feature type="compositionally biased region" description="Basic and acidic residues" evidence="4">
    <location>
        <begin position="334"/>
        <end position="346"/>
    </location>
</feature>
<feature type="region of interest" description="Disordered" evidence="4">
    <location>
        <begin position="1915"/>
        <end position="1971"/>
    </location>
</feature>
<dbReference type="SUPFAM" id="SSF52151">
    <property type="entry name" value="FabD/lysophospholipase-like"/>
    <property type="match status" value="1"/>
</dbReference>
<dbReference type="SUPFAM" id="SSF51735">
    <property type="entry name" value="NAD(P)-binding Rossmann-fold domains"/>
    <property type="match status" value="2"/>
</dbReference>
<sequence>MVPRPPFPGTPLSRSTGPDAPPAGPGSDAPYGPGPAAAARTAGSAHPGPAPAGREAATRDLVVALSPFEEPGERIVLAAARAGALGLLDLGRDPGPARAALARLGTLSYGVRIPVGCPLTPADLPVAVDTVLLADPRAWANPEPEPAPRAWANPEPDVAPGPDVAPAHGPATGRPADWADAGRRRVWAEVTSPEEAAAACAAGVTALVARGHESGGRVGELTTCVLLQRLLADPSVTVPVLAAGGIGPHTAAAAVAGGAAGVLLDSQLALTTEGEERLPRAVAAAIRAMDGSETTLVAGHRVLTRPDLRLPAVGDEAGEAQDGGVGGGGAEDGTAGHDPGRDPDPDRIAARLGARDLRTQLLPIGQDGAFAARLAARHRTTGGIVQAVRAALTGHLDAAARLRPLARRPGARHLPVAQGPMTRVSDEAAFAAAVADDGGLPFLALAVMDGAQVRRLLAETAERLGERPWGVGLLGFAPPELRREQLAAVAEFAPEYALIAGGRPAQAAPLEAAGTRTYLHVPAPGLLERYLAEGARRFVFEGQECGGHIGPRASFPLWDEQIERLIVHARSHGGTAEELDVLFAGGIHDARSAAMAAAAAAPLAELGARIGVLMGTAYLFTDEAVATGAVLPGFQDTALACDRTVLLRTAPGHATRCADTAYTEDFAAADRRLAAHGTDPRDRWEELERRNLGRLRIASKGLRHTDAGPPAPVGERDQRREGLYMLGQAATVRHATTTVAALHTAVTDGATAQLTLRAAEFRPPAAQPDHRDTAPLDIAIVGMACCYPGAPDAARYWSNVVTGVDSVTEVPADRWDAATYHDPDPARAGERTPSRWGGFLPALPFDALAHGIPPASLTGIEPVQLLALDAAAKALADAGYAGRDFDRARTSVVFGAEAGTELAGAYGLRALHPAYLGDLPPALDAELPRLTEDSFPGVLANVIAGRIASRLDLGGANCTVDAACASSLAALDLACRQLRDHDADMALCGGADVHNGINDYLMFASVQALSPTGRCRPFDAAADGIALGEGVGCLVLKRLTDAERDGDRIYAVVKAVGTSSDGRSLGLTAPRPEGQRRALERAYHRAGISPAQVGLLEAHGTGTVVGDTTELAVLTELFEAAGANPGSCTLGSVKSQIGHTKCAAGLAGLIKAARAVHAGVRPPTLHLTRPAEADTGPFRFDTGHARPWPVPVARRIAGVSAFGFGGTNYHAVLAGYDGAPEPAHALTDWPAELFCFRGADRSAAVRAMDRLTARLAENDQAGRPWQLRDLAAETAAADGPLQVCLVAADLDDLAAKLLPARQFTAADGVYPRAHDTDPGRLAFLFPGQGSQRTGMLGELFLAFPALRGLLDDADPDCVAAMFPPAAFTPEHRAAQQAALTDTRVAQPALGLASAAAHRLLTALGVRPDCTAGHSYGELTALWAAGAYDTEALLRLSARRGEAILSAAGDDPGAMAAVVAAPGRVRELTRDTGVVVANHNAPEQSVISGPTDAVEAAVAALRTAGAEARRLPVACAFHSPQLAAARDALAAELAATEVTAPALPVWSGATARPYARGASAVRDTLADQVAAPVRFVDQIEDMYAAGVRTFVEAGPGRALTGLVGQILGERPHTALALDVPGESGLARLPHVLARLAAAGVPVDPEALFRGRAQPLPDTPPRRPGWLVNGHTVRTADGACLPGGLRPARRVDSRGSGEDVVRREGGQRAAALDGGRVTPGGGAAHGVGVAPGAAARHDVVLEYLRTTRELVASQRDVVLRYLGESAVPPAQVVDSASVQEWAVSPYTEVAGTGAGTGAGVGAGAGAAVGPATAADATITQPPATGPHPLSPAELLEAVREIIHQRTGYPHEMLDAGLDLEADLSVDSIKRVEIVGALADRIGLPQDPDGAMESAVEQLARVKTISGIVDWIAAARPEPPSAPAESVPVPTAPGATVAAPTASVPPAAPATAPLTGDPLAPEEESDRGPVPLRPTRSLVRVTPLGPPVARPPAEVVAGSDFVVVEDGQGVALALTALLESHGARVRTVPAERLVRCAADGTGGVVDLSALRAGRGAVLPGQFEAWRTALTGGARRLLLATAAGGTFGQDATADAPDPLPGAGLRGFARTAALEYPDVLIRAVDLNPKDRPERLAAHLLAELCAPGEPVVVGRTNGTRTTLSTVPVPLPDDRTDLGRPSLGAGSVVLLTGGARGITARTALALARAYGCHIELLGRTPLRETPEDPALAHAHDRIALRAALLAQGLRRPAEIEAAAGAVLARREITATLAALAPFAASVRYHAADVTDEAAVHAVVRDIRARHGRLDGIVHGAGALADKLLRDKDPASFARVFSTKVDGARHLLSAADDDTGFLVLFGSVSGVFGNRGQADYAAANDALDSLATAWSARTSRRVLAVDWGPWAAEGGGMVTPELARAYARRGIPLLDPDAAAAALLDELAHGTAAQVVLAAEAGGEGAGDE</sequence>
<dbReference type="InterPro" id="IPR036291">
    <property type="entry name" value="NAD(P)-bd_dom_sf"/>
</dbReference>
<dbReference type="Pfam" id="PF08659">
    <property type="entry name" value="KR"/>
    <property type="match status" value="1"/>
</dbReference>
<name>A0ABX3XX82_STRPT</name>
<gene>
    <name evidence="6" type="ORF">BG653_03175</name>
</gene>
<dbReference type="SMART" id="SM00825">
    <property type="entry name" value="PKS_KS"/>
    <property type="match status" value="1"/>
</dbReference>
<feature type="compositionally biased region" description="Gly residues" evidence="4">
    <location>
        <begin position="321"/>
        <end position="331"/>
    </location>
</feature>
<organism evidence="6 7">
    <name type="scientific">Streptomyces platensis</name>
    <dbReference type="NCBI Taxonomy" id="58346"/>
    <lineage>
        <taxon>Bacteria</taxon>
        <taxon>Bacillati</taxon>
        <taxon>Actinomycetota</taxon>
        <taxon>Actinomycetes</taxon>
        <taxon>Kitasatosporales</taxon>
        <taxon>Streptomycetaceae</taxon>
        <taxon>Streptomyces</taxon>
    </lineage>
</organism>
<dbReference type="Gene3D" id="3.40.50.720">
    <property type="entry name" value="NAD(P)-binding Rossmann-like Domain"/>
    <property type="match status" value="1"/>
</dbReference>
<feature type="compositionally biased region" description="Low complexity" evidence="4">
    <location>
        <begin position="154"/>
        <end position="171"/>
    </location>
</feature>
<accession>A0ABX3XX82</accession>
<dbReference type="Gene3D" id="1.10.1200.10">
    <property type="entry name" value="ACP-like"/>
    <property type="match status" value="1"/>
</dbReference>
<dbReference type="InterPro" id="IPR052568">
    <property type="entry name" value="PKS-FAS_Synthase"/>
</dbReference>
<keyword evidence="6" id="KW-0012">Acyltransferase</keyword>
<keyword evidence="2" id="KW-0597">Phosphoprotein</keyword>
<dbReference type="InterPro" id="IPR057326">
    <property type="entry name" value="KR_dom"/>
</dbReference>
<dbReference type="SMART" id="SM00822">
    <property type="entry name" value="PKS_KR"/>
    <property type="match status" value="1"/>
</dbReference>
<feature type="region of interest" description="Disordered" evidence="4">
    <location>
        <begin position="1"/>
        <end position="54"/>
    </location>
</feature>
<proteinExistence type="predicted"/>
<dbReference type="Gene3D" id="3.40.47.10">
    <property type="match status" value="1"/>
</dbReference>
<dbReference type="Pfam" id="PF02801">
    <property type="entry name" value="Ketoacyl-synt_C"/>
    <property type="match status" value="1"/>
</dbReference>
<keyword evidence="7" id="KW-1185">Reference proteome</keyword>
<protein>
    <submittedName>
        <fullName evidence="6">Phenolphthiocerol synthesis polyketide synthase type I Pks15/1</fullName>
        <ecNumber evidence="6">2.3.1.41</ecNumber>
    </submittedName>
</protein>
<dbReference type="Proteomes" id="UP000194225">
    <property type="component" value="Unassembled WGS sequence"/>
</dbReference>
<dbReference type="InterPro" id="IPR014043">
    <property type="entry name" value="Acyl_transferase_dom"/>
</dbReference>
<dbReference type="CDD" id="cd08953">
    <property type="entry name" value="KR_2_SDR_x"/>
    <property type="match status" value="1"/>
</dbReference>
<dbReference type="InterPro" id="IPR016035">
    <property type="entry name" value="Acyl_Trfase/lysoPLipase"/>
</dbReference>
<feature type="compositionally biased region" description="Low complexity" evidence="4">
    <location>
        <begin position="1920"/>
        <end position="1956"/>
    </location>
</feature>
<dbReference type="GO" id="GO:0004315">
    <property type="term" value="F:3-oxoacyl-[acyl-carrier-protein] synthase activity"/>
    <property type="evidence" value="ECO:0007669"/>
    <property type="project" value="UniProtKB-EC"/>
</dbReference>
<dbReference type="CDD" id="cd00833">
    <property type="entry name" value="PKS"/>
    <property type="match status" value="1"/>
</dbReference>
<dbReference type="SUPFAM" id="SSF53901">
    <property type="entry name" value="Thiolase-like"/>
    <property type="match status" value="1"/>
</dbReference>
<feature type="region of interest" description="Disordered" evidence="4">
    <location>
        <begin position="315"/>
        <end position="346"/>
    </location>
</feature>
<dbReference type="Gene3D" id="3.40.366.10">
    <property type="entry name" value="Malonyl-Coenzyme A Acyl Carrier Protein, domain 2"/>
    <property type="match status" value="1"/>
</dbReference>
<dbReference type="InterPro" id="IPR013968">
    <property type="entry name" value="PKS_KR"/>
</dbReference>
<dbReference type="InterPro" id="IPR020841">
    <property type="entry name" value="PKS_Beta-ketoAc_synthase_dom"/>
</dbReference>